<dbReference type="SUPFAM" id="SSF52540">
    <property type="entry name" value="P-loop containing nucleoside triphosphate hydrolases"/>
    <property type="match status" value="1"/>
</dbReference>
<name>A0ABV9EL91_9ACTN</name>
<dbReference type="InterPro" id="IPR006483">
    <property type="entry name" value="CRISPR-assoc_Cas3_HD"/>
</dbReference>
<keyword evidence="6" id="KW-0378">Hydrolase</keyword>
<dbReference type="Pfam" id="PF00270">
    <property type="entry name" value="DEAD"/>
    <property type="match status" value="1"/>
</dbReference>
<evidence type="ECO:0000256" key="1">
    <source>
        <dbReference type="ARBA" id="ARBA00006847"/>
    </source>
</evidence>
<dbReference type="InterPro" id="IPR027417">
    <property type="entry name" value="P-loop_NTPase"/>
</dbReference>
<evidence type="ECO:0000259" key="10">
    <source>
        <dbReference type="PROSITE" id="PS51643"/>
    </source>
</evidence>
<gene>
    <name evidence="11" type="primary">cas3</name>
    <name evidence="11" type="ORF">ACFO8L_27595</name>
</gene>
<dbReference type="PANTHER" id="PTHR47959:SF16">
    <property type="entry name" value="CRISPR-ASSOCIATED NUCLEASE_HELICASE CAS3-RELATED"/>
    <property type="match status" value="1"/>
</dbReference>
<dbReference type="InterPro" id="IPR011545">
    <property type="entry name" value="DEAD/DEAH_box_helicase_dom"/>
</dbReference>
<keyword evidence="5" id="KW-0547">Nucleotide-binding</keyword>
<dbReference type="Gene3D" id="1.10.3210.30">
    <property type="match status" value="1"/>
</dbReference>
<dbReference type="PROSITE" id="PS51643">
    <property type="entry name" value="HD_CAS3"/>
    <property type="match status" value="1"/>
</dbReference>
<dbReference type="Proteomes" id="UP001595891">
    <property type="component" value="Unassembled WGS sequence"/>
</dbReference>
<dbReference type="NCBIfam" id="TIGR01596">
    <property type="entry name" value="cas3_HD"/>
    <property type="match status" value="1"/>
</dbReference>
<dbReference type="SUPFAM" id="SSF109604">
    <property type="entry name" value="HD-domain/PDEase-like"/>
    <property type="match status" value="1"/>
</dbReference>
<dbReference type="InterPro" id="IPR006674">
    <property type="entry name" value="HD_domain"/>
</dbReference>
<keyword evidence="8" id="KW-0067">ATP-binding</keyword>
<reference evidence="12" key="1">
    <citation type="journal article" date="2019" name="Int. J. Syst. Evol. Microbiol.">
        <title>The Global Catalogue of Microorganisms (GCM) 10K type strain sequencing project: providing services to taxonomists for standard genome sequencing and annotation.</title>
        <authorList>
            <consortium name="The Broad Institute Genomics Platform"/>
            <consortium name="The Broad Institute Genome Sequencing Center for Infectious Disease"/>
            <person name="Wu L."/>
            <person name="Ma J."/>
        </authorList>
    </citation>
    <scope>NUCLEOTIDE SEQUENCE [LARGE SCALE GENOMIC DNA]</scope>
    <source>
        <strain evidence="12">CCUG 49560</strain>
    </source>
</reference>
<keyword evidence="4" id="KW-0479">Metal-binding</keyword>
<evidence type="ECO:0000256" key="5">
    <source>
        <dbReference type="ARBA" id="ARBA00022741"/>
    </source>
</evidence>
<keyword evidence="7" id="KW-0347">Helicase</keyword>
<dbReference type="InterPro" id="IPR021124">
    <property type="entry name" value="CRISPR-assoc_prot_Cas5"/>
</dbReference>
<dbReference type="PANTHER" id="PTHR47959">
    <property type="entry name" value="ATP-DEPENDENT RNA HELICASE RHLE-RELATED"/>
    <property type="match status" value="1"/>
</dbReference>
<dbReference type="EMBL" id="JBHSFN010000019">
    <property type="protein sequence ID" value="MFC4589883.1"/>
    <property type="molecule type" value="Genomic_DNA"/>
</dbReference>
<accession>A0ABV9EL91</accession>
<evidence type="ECO:0000256" key="4">
    <source>
        <dbReference type="ARBA" id="ARBA00022723"/>
    </source>
</evidence>
<evidence type="ECO:0000313" key="11">
    <source>
        <dbReference type="EMBL" id="MFC4589883.1"/>
    </source>
</evidence>
<comment type="caution">
    <text evidence="11">The sequence shown here is derived from an EMBL/GenBank/DDBJ whole genome shotgun (WGS) entry which is preliminary data.</text>
</comment>
<dbReference type="InterPro" id="IPR013422">
    <property type="entry name" value="CRISPR-assoc_prot_Cas5_N"/>
</dbReference>
<evidence type="ECO:0000256" key="2">
    <source>
        <dbReference type="ARBA" id="ARBA00009046"/>
    </source>
</evidence>
<keyword evidence="12" id="KW-1185">Reference proteome</keyword>
<dbReference type="InterPro" id="IPR054712">
    <property type="entry name" value="Cas3-like_dom"/>
</dbReference>
<dbReference type="InterPro" id="IPR050079">
    <property type="entry name" value="DEAD_box_RNA_helicase"/>
</dbReference>
<dbReference type="CDD" id="cd09693">
    <property type="entry name" value="Cas5_I"/>
    <property type="match status" value="1"/>
</dbReference>
<evidence type="ECO:0000256" key="3">
    <source>
        <dbReference type="ARBA" id="ARBA00022722"/>
    </source>
</evidence>
<keyword evidence="3" id="KW-0540">Nuclease</keyword>
<dbReference type="Gene3D" id="3.40.50.300">
    <property type="entry name" value="P-loop containing nucleotide triphosphate hydrolases"/>
    <property type="match status" value="2"/>
</dbReference>
<sequence>MHDQREPIEAVRIELYAPVASFRDPMFPGVSRCLAVPPPSTVRGMLAAATGNPAEPVTFAMAACADGRGVDAETYHPVAADGSNPPAGGRVREGKGGMTIRDRPFLVGVRVTLWIPAPDGQRIAQALRRPVWGLRLGRSQDLVQVCGITSITLHPTGEAVVRHALAPLGGHTSPRASVMRLAGQVSLDRMSTTYRDYLWCADPAGLEAVQGAYRDGDQAVWMHAADSPDGESAELMQVLAKSAGHSPLGRPELLTEHSLQVRRAADDLADRIGAAGVLAGHPQFWSWVRIAGLVHDAGKVAESFQQQLRPKGESWGERHEVLSLAFADLLTRHLPEQDRQMIATGVLFHHRMLIGAGCLAERYPPEADWPAKFGFNKNAFPGQPRIQVSVSRRAAALAWYARELGVPAPQDPSKLWVLARDTFGRIEAMWTKEVRPADGLLVVLLQGAVTLADHSGSAHVALHTHMPLRSNYLNGMAAPYAHQVEAGGHDGHLIVRAPTGTGKTEAGLAWASRQLDSMPGRPRLVWQLPYRASIDAARSRFLQDLKAGPEDIAILHATAAQSLLAECTGDDQHAGPAQARKAKAQRAAMRLFAQRVRIATPHQLLRAAIAGPRYSSGLIEQANALMVLDELHAYDPVIFGRICAAMRLWTQLGSRVCVLSATLAQPMIDLVSDSLKPAPVRIVDAPQGIAPDRHHLVLDEDPIENPESLARIRRWLAEGHGVLVVANTVARAQQMYQHLASAALAAYPGDPDAAILLHSRFRHIDRDAIERRIRRRYPEREKGEHERRGGLVVATQALEVSLCLDFDRGVSELAPVEAIAQRAGRVNRRGRHPDGAVEFRVHLTKKSWPYEKAALEAAHLALREHPGPLISEETVSAWLKTAYATEWGRDWEDRARQSRDAFSASFLTFTTPFHDRAEFADRLARELDSADALLEQDLRRYHELAAEDPLLAHRLLIPMRYGQAHRHGTYNRQLRLFVTAVPYTPDQGLLLTTAKERAPASAPSETIF</sequence>
<dbReference type="NCBIfam" id="TIGR01587">
    <property type="entry name" value="cas3_core"/>
    <property type="match status" value="1"/>
</dbReference>
<dbReference type="Pfam" id="PF09704">
    <property type="entry name" value="Cas_Cas5d"/>
    <property type="match status" value="1"/>
</dbReference>
<evidence type="ECO:0000256" key="7">
    <source>
        <dbReference type="ARBA" id="ARBA00022806"/>
    </source>
</evidence>
<dbReference type="InterPro" id="IPR014001">
    <property type="entry name" value="Helicase_ATP-bd"/>
</dbReference>
<feature type="domain" description="HD Cas3-type" evidence="10">
    <location>
        <begin position="247"/>
        <end position="455"/>
    </location>
</feature>
<keyword evidence="9" id="KW-0051">Antiviral defense</keyword>
<dbReference type="NCBIfam" id="TIGR02593">
    <property type="entry name" value="CRISPR_cas5"/>
    <property type="match status" value="1"/>
</dbReference>
<dbReference type="CDD" id="cd09641">
    <property type="entry name" value="Cas3''_I"/>
    <property type="match status" value="1"/>
</dbReference>
<dbReference type="Gene3D" id="3.30.70.2660">
    <property type="match status" value="1"/>
</dbReference>
<evidence type="ECO:0000313" key="12">
    <source>
        <dbReference type="Proteomes" id="UP001595891"/>
    </source>
</evidence>
<evidence type="ECO:0000256" key="9">
    <source>
        <dbReference type="ARBA" id="ARBA00023118"/>
    </source>
</evidence>
<comment type="similarity">
    <text evidence="2">In the central section; belongs to the CRISPR-associated helicase Cas3 family.</text>
</comment>
<protein>
    <submittedName>
        <fullName evidence="11">CRISPR-associated helicase Cas3</fullName>
    </submittedName>
</protein>
<organism evidence="11 12">
    <name type="scientific">Sphaerisporangium corydalis</name>
    <dbReference type="NCBI Taxonomy" id="1441875"/>
    <lineage>
        <taxon>Bacteria</taxon>
        <taxon>Bacillati</taxon>
        <taxon>Actinomycetota</taxon>
        <taxon>Actinomycetes</taxon>
        <taxon>Streptosporangiales</taxon>
        <taxon>Streptosporangiaceae</taxon>
        <taxon>Sphaerisporangium</taxon>
    </lineage>
</organism>
<dbReference type="Pfam" id="PF22590">
    <property type="entry name" value="Cas3-like_C_2"/>
    <property type="match status" value="1"/>
</dbReference>
<comment type="similarity">
    <text evidence="1">In the N-terminal section; belongs to the CRISPR-associated nuclease Cas3-HD family.</text>
</comment>
<dbReference type="InterPro" id="IPR038257">
    <property type="entry name" value="CRISPR-assoc_Cas3_HD_sf"/>
</dbReference>
<dbReference type="InterPro" id="IPR006474">
    <property type="entry name" value="Helicase_Cas3_CRISPR-ass_core"/>
</dbReference>
<dbReference type="RefSeq" id="WP_262848219.1">
    <property type="nucleotide sequence ID" value="NZ_JANZYP010000071.1"/>
</dbReference>
<evidence type="ECO:0000256" key="6">
    <source>
        <dbReference type="ARBA" id="ARBA00022801"/>
    </source>
</evidence>
<dbReference type="Pfam" id="PF01966">
    <property type="entry name" value="HD"/>
    <property type="match status" value="1"/>
</dbReference>
<proteinExistence type="inferred from homology"/>
<dbReference type="SMART" id="SM00487">
    <property type="entry name" value="DEXDc"/>
    <property type="match status" value="1"/>
</dbReference>
<evidence type="ECO:0000256" key="8">
    <source>
        <dbReference type="ARBA" id="ARBA00022840"/>
    </source>
</evidence>